<reference evidence="7 8" key="1">
    <citation type="submission" date="2019-10" db="EMBL/GenBank/DDBJ databases">
        <title>Genome Sequences from Six Type Strain Members of the Archaeal Family Sulfolobaceae: Acidianus ambivalens, Acidianus infernus, Metallosphaera prunae, Stygiolobus azoricus, Sulfolobus metallicus, and Sulfurisphaera ohwakuensis.</title>
        <authorList>
            <person name="Counts J.A."/>
            <person name="Kelly R.M."/>
        </authorList>
    </citation>
    <scope>NUCLEOTIDE SEQUENCE [LARGE SCALE GENOMIC DNA]</scope>
    <source>
        <strain evidence="7 8">TA-1</strain>
    </source>
</reference>
<feature type="transmembrane region" description="Helical" evidence="5">
    <location>
        <begin position="49"/>
        <end position="69"/>
    </location>
</feature>
<dbReference type="GO" id="GO:0005384">
    <property type="term" value="F:manganese ion transmembrane transporter activity"/>
    <property type="evidence" value="ECO:0007669"/>
    <property type="project" value="InterPro"/>
</dbReference>
<evidence type="ECO:0000256" key="2">
    <source>
        <dbReference type="ARBA" id="ARBA00022692"/>
    </source>
</evidence>
<comment type="subcellular location">
    <subcellularLocation>
        <location evidence="1">Endomembrane system</location>
        <topology evidence="1">Multi-pass membrane protein</topology>
    </subcellularLocation>
</comment>
<reference evidence="6 9" key="2">
    <citation type="submission" date="2020-08" db="EMBL/GenBank/DDBJ databases">
        <title>Genomic Encyclopedia of Type Strains, Phase IV (KMG-IV): sequencing the most valuable type-strain genomes for metagenomic binning, comparative biology and taxonomic classification.</title>
        <authorList>
            <person name="Goeker M."/>
        </authorList>
    </citation>
    <scope>NUCLEOTIDE SEQUENCE [LARGE SCALE GENOMIC DNA]</scope>
    <source>
        <strain evidence="6 9">DSM 12421</strain>
    </source>
</reference>
<feature type="transmembrane region" description="Helical" evidence="5">
    <location>
        <begin position="153"/>
        <end position="174"/>
    </location>
</feature>
<dbReference type="GeneID" id="95644372"/>
<evidence type="ECO:0000256" key="4">
    <source>
        <dbReference type="ARBA" id="ARBA00023136"/>
    </source>
</evidence>
<protein>
    <submittedName>
        <fullName evidence="6">VIT1/CCC1 family predicted Fe2+/Mn2+ transporter</fullName>
    </submittedName>
</protein>
<dbReference type="GO" id="GO:0012505">
    <property type="term" value="C:endomembrane system"/>
    <property type="evidence" value="ECO:0007669"/>
    <property type="project" value="UniProtKB-SubCell"/>
</dbReference>
<feature type="transmembrane region" description="Helical" evidence="5">
    <location>
        <begin position="180"/>
        <end position="200"/>
    </location>
</feature>
<dbReference type="GO" id="GO:0030026">
    <property type="term" value="P:intracellular manganese ion homeostasis"/>
    <property type="evidence" value="ECO:0007669"/>
    <property type="project" value="InterPro"/>
</dbReference>
<evidence type="ECO:0000313" key="8">
    <source>
        <dbReference type="Proteomes" id="UP000427373"/>
    </source>
</evidence>
<dbReference type="AlphaFoldDB" id="A0A650CJC9"/>
<dbReference type="InterPro" id="IPR008217">
    <property type="entry name" value="Ccc1_fam"/>
</dbReference>
<keyword evidence="3 5" id="KW-1133">Transmembrane helix</keyword>
<gene>
    <name evidence="7" type="ORF">D1869_12745</name>
    <name evidence="6" type="ORF">HNQ62_001656</name>
</gene>
<dbReference type="EMBL" id="JACHFY010000008">
    <property type="protein sequence ID" value="MBB5253885.1"/>
    <property type="molecule type" value="Genomic_DNA"/>
</dbReference>
<feature type="transmembrane region" description="Helical" evidence="5">
    <location>
        <begin position="220"/>
        <end position="241"/>
    </location>
</feature>
<organism evidence="7 8">
    <name type="scientific">Sulfurisphaera ohwakuensis</name>
    <dbReference type="NCBI Taxonomy" id="69656"/>
    <lineage>
        <taxon>Archaea</taxon>
        <taxon>Thermoproteota</taxon>
        <taxon>Thermoprotei</taxon>
        <taxon>Sulfolobales</taxon>
        <taxon>Sulfolobaceae</taxon>
        <taxon>Sulfurisphaera</taxon>
    </lineage>
</organism>
<dbReference type="Proteomes" id="UP000427373">
    <property type="component" value="Chromosome"/>
</dbReference>
<evidence type="ECO:0000256" key="3">
    <source>
        <dbReference type="ARBA" id="ARBA00022989"/>
    </source>
</evidence>
<dbReference type="KEGG" id="soh:D1869_12745"/>
<evidence type="ECO:0000313" key="6">
    <source>
        <dbReference type="EMBL" id="MBB5253885.1"/>
    </source>
</evidence>
<evidence type="ECO:0000256" key="5">
    <source>
        <dbReference type="SAM" id="Phobius"/>
    </source>
</evidence>
<dbReference type="Proteomes" id="UP000582213">
    <property type="component" value="Unassembled WGS sequence"/>
</dbReference>
<dbReference type="OrthoDB" id="42847at2157"/>
<keyword evidence="8" id="KW-1185">Reference proteome</keyword>
<proteinExistence type="predicted"/>
<dbReference type="Pfam" id="PF01988">
    <property type="entry name" value="VIT1"/>
    <property type="match status" value="1"/>
</dbReference>
<evidence type="ECO:0000256" key="1">
    <source>
        <dbReference type="ARBA" id="ARBA00004127"/>
    </source>
</evidence>
<dbReference type="RefSeq" id="WP_156015414.1">
    <property type="nucleotide sequence ID" value="NZ_AP031374.1"/>
</dbReference>
<accession>A0A650CJC9</accession>
<sequence>MENEKVEEPVLHYTHEADVFRTRVFGIQDGLIGVGAIALGAAGYSQDPLLVLVTGLIATIAQAFSMGIGEYISTRVRNQIIENEIQKERYEIEKYPEKEKEELKQFYLSKGLPEKEAEEIAERLMKNKDIVLHEMMIHELKLFPEEFEKPVKLGFIMALYLIIGGLIPLVPFILSLFVKIPFMFSIISSILLVLLTLGVFGSMTSKYTGLSKFRGAFEQIGTGLLALVGSYIGGAIIGYFLPIHVAI</sequence>
<evidence type="ECO:0000313" key="7">
    <source>
        <dbReference type="EMBL" id="QGR17951.1"/>
    </source>
</evidence>
<evidence type="ECO:0000313" key="9">
    <source>
        <dbReference type="Proteomes" id="UP000582213"/>
    </source>
</evidence>
<keyword evidence="2 5" id="KW-0812">Transmembrane</keyword>
<name>A0A650CJC9_SULOH</name>
<keyword evidence="4 5" id="KW-0472">Membrane</keyword>
<dbReference type="PANTHER" id="PTHR31851">
    <property type="entry name" value="FE(2+)/MN(2+) TRANSPORTER PCL1"/>
    <property type="match status" value="1"/>
</dbReference>
<dbReference type="EMBL" id="CP045484">
    <property type="protein sequence ID" value="QGR17951.1"/>
    <property type="molecule type" value="Genomic_DNA"/>
</dbReference>